<dbReference type="AlphaFoldDB" id="A0A7J6VCM1"/>
<comment type="caution">
    <text evidence="1">The sequence shown here is derived from an EMBL/GenBank/DDBJ whole genome shotgun (WGS) entry which is preliminary data.</text>
</comment>
<organism evidence="1 2">
    <name type="scientific">Thalictrum thalictroides</name>
    <name type="common">Rue-anemone</name>
    <name type="synonym">Anemone thalictroides</name>
    <dbReference type="NCBI Taxonomy" id="46969"/>
    <lineage>
        <taxon>Eukaryota</taxon>
        <taxon>Viridiplantae</taxon>
        <taxon>Streptophyta</taxon>
        <taxon>Embryophyta</taxon>
        <taxon>Tracheophyta</taxon>
        <taxon>Spermatophyta</taxon>
        <taxon>Magnoliopsida</taxon>
        <taxon>Ranunculales</taxon>
        <taxon>Ranunculaceae</taxon>
        <taxon>Thalictroideae</taxon>
        <taxon>Thalictrum</taxon>
    </lineage>
</organism>
<proteinExistence type="predicted"/>
<reference evidence="1 2" key="1">
    <citation type="submission" date="2020-06" db="EMBL/GenBank/DDBJ databases">
        <title>Transcriptomic and genomic resources for Thalictrum thalictroides and T. hernandezii: Facilitating candidate gene discovery in an emerging model plant lineage.</title>
        <authorList>
            <person name="Arias T."/>
            <person name="Riano-Pachon D.M."/>
            <person name="Di Stilio V.S."/>
        </authorList>
    </citation>
    <scope>NUCLEOTIDE SEQUENCE [LARGE SCALE GENOMIC DNA]</scope>
    <source>
        <strain evidence="2">cv. WT478/WT964</strain>
        <tissue evidence="1">Leaves</tissue>
    </source>
</reference>
<evidence type="ECO:0000313" key="2">
    <source>
        <dbReference type="Proteomes" id="UP000554482"/>
    </source>
</evidence>
<accession>A0A7J6VCM1</accession>
<gene>
    <name evidence="1" type="ORF">FRX31_028445</name>
</gene>
<evidence type="ECO:0000313" key="1">
    <source>
        <dbReference type="EMBL" id="KAF5181970.1"/>
    </source>
</evidence>
<protein>
    <submittedName>
        <fullName evidence="1">Uncharacterized protein</fullName>
    </submittedName>
</protein>
<dbReference type="Proteomes" id="UP000554482">
    <property type="component" value="Unassembled WGS sequence"/>
</dbReference>
<sequence>MHNIHLSDDEDEPIVFPEGIRIQTQAGVAPSASLNIGFGPLPPMRPVGRKAAKEKRKAARQVSSIFEVSSAKAEYAAQLTKAKEVHHDGASIEEV</sequence>
<dbReference type="EMBL" id="JABWDY010035463">
    <property type="protein sequence ID" value="KAF5181970.1"/>
    <property type="molecule type" value="Genomic_DNA"/>
</dbReference>
<name>A0A7J6VCM1_THATH</name>
<keyword evidence="2" id="KW-1185">Reference proteome</keyword>